<evidence type="ECO:0000313" key="3">
    <source>
        <dbReference type="Proteomes" id="UP000254227"/>
    </source>
</evidence>
<evidence type="ECO:0000313" key="4">
    <source>
        <dbReference type="Proteomes" id="UP000595107"/>
    </source>
</evidence>
<organism evidence="2 3">
    <name type="scientific">Acinetobacter johnsonii</name>
    <dbReference type="NCBI Taxonomy" id="40214"/>
    <lineage>
        <taxon>Bacteria</taxon>
        <taxon>Pseudomonadati</taxon>
        <taxon>Pseudomonadota</taxon>
        <taxon>Gammaproteobacteria</taxon>
        <taxon>Moraxellales</taxon>
        <taxon>Moraxellaceae</taxon>
        <taxon>Acinetobacter</taxon>
    </lineage>
</organism>
<protein>
    <submittedName>
        <fullName evidence="2">Phage-like protein</fullName>
    </submittedName>
</protein>
<evidence type="ECO:0000313" key="1">
    <source>
        <dbReference type="EMBL" id="QPS02842.1"/>
    </source>
</evidence>
<gene>
    <name evidence="1" type="ORF">I6G67_11400</name>
    <name evidence="2" type="ORF">NCTC10308_00437</name>
</gene>
<dbReference type="Proteomes" id="UP000595107">
    <property type="component" value="Chromosome"/>
</dbReference>
<dbReference type="EMBL" id="CP065666">
    <property type="protein sequence ID" value="QPS02842.1"/>
    <property type="molecule type" value="Genomic_DNA"/>
</dbReference>
<sequence length="134" mass="15649">MSYKEDHTINIDTVENVIKFSRKSERGTCEHKNIQISAEEDEVLCTDCNVRLNPVWWIQKHLKHLNRATERNNSVLSEAREIYKKLENKNSFMCKHCHEVNLIDFKRLPSKAAITRGISVVEQDHAGMTVEIDR</sequence>
<evidence type="ECO:0000313" key="2">
    <source>
        <dbReference type="EMBL" id="SUT91299.1"/>
    </source>
</evidence>
<reference evidence="2 3" key="1">
    <citation type="submission" date="2018-06" db="EMBL/GenBank/DDBJ databases">
        <authorList>
            <consortium name="Pathogen Informatics"/>
            <person name="Doyle S."/>
        </authorList>
    </citation>
    <scope>NUCLEOTIDE SEQUENCE [LARGE SCALE GENOMIC DNA]</scope>
    <source>
        <strain evidence="2 3">NCTC10308</strain>
    </source>
</reference>
<accession>A0A380TSM0</accession>
<dbReference type="RefSeq" id="WP_004694152.1">
    <property type="nucleotide sequence ID" value="NZ_BBTB01000075.1"/>
</dbReference>
<proteinExistence type="predicted"/>
<name>A0A380TSM0_ACIJO</name>
<dbReference type="Proteomes" id="UP000254227">
    <property type="component" value="Unassembled WGS sequence"/>
</dbReference>
<dbReference type="EMBL" id="UFRV01000006">
    <property type="protein sequence ID" value="SUT91299.1"/>
    <property type="molecule type" value="Genomic_DNA"/>
</dbReference>
<reference evidence="1 4" key="2">
    <citation type="submission" date="2020-12" db="EMBL/GenBank/DDBJ databases">
        <title>FDA dAtabase for Regulatory Grade micrObial Sequences (FDA-ARGOS): Supporting development and validation of Infectious Disease Dx tests.</title>
        <authorList>
            <person name="Sproer C."/>
            <person name="Gronow S."/>
            <person name="Severitt S."/>
            <person name="Schroder I."/>
            <person name="Tallon L."/>
            <person name="Sadzewicz L."/>
            <person name="Zhao X."/>
            <person name="Boylan J."/>
            <person name="Ott S."/>
            <person name="Bowen H."/>
            <person name="Vavikolanu K."/>
            <person name="Mehta A."/>
            <person name="Aluvathingal J."/>
            <person name="Nadendla S."/>
            <person name="Lowell S."/>
            <person name="Myers T."/>
            <person name="Yan Y."/>
            <person name="Sichtig H."/>
        </authorList>
    </citation>
    <scope>NUCLEOTIDE SEQUENCE [LARGE SCALE GENOMIC DNA]</scope>
    <source>
        <strain evidence="1 4">FDAARGOS_910</strain>
    </source>
</reference>
<dbReference type="AlphaFoldDB" id="A0A380TSM0"/>